<gene>
    <name evidence="3" type="ORF">DQX05_09030</name>
</gene>
<dbReference type="Proteomes" id="UP000266177">
    <property type="component" value="Unassembled WGS sequence"/>
</dbReference>
<dbReference type="OrthoDB" id="2616115at2"/>
<keyword evidence="2" id="KW-0472">Membrane</keyword>
<dbReference type="RefSeq" id="WP_119792844.1">
    <property type="nucleotide sequence ID" value="NZ_QYZD01000006.1"/>
</dbReference>
<name>A0A3A3GN53_PANTH</name>
<evidence type="ECO:0000256" key="2">
    <source>
        <dbReference type="SAM" id="Phobius"/>
    </source>
</evidence>
<reference evidence="3 4" key="1">
    <citation type="submission" date="2018-09" db="EMBL/GenBank/DDBJ databases">
        <title>Paenibacillus SK2017-BO5.</title>
        <authorList>
            <person name="Piskunova J.V."/>
            <person name="Dubiley S.A."/>
            <person name="Severinov K.V."/>
        </authorList>
    </citation>
    <scope>NUCLEOTIDE SEQUENCE [LARGE SCALE GENOMIC DNA]</scope>
    <source>
        <strain evidence="3 4">BO5</strain>
    </source>
</reference>
<feature type="compositionally biased region" description="Low complexity" evidence="1">
    <location>
        <begin position="41"/>
        <end position="52"/>
    </location>
</feature>
<accession>A0A3A3GN53</accession>
<keyword evidence="2" id="KW-0812">Transmembrane</keyword>
<feature type="transmembrane region" description="Helical" evidence="2">
    <location>
        <begin position="103"/>
        <end position="122"/>
    </location>
</feature>
<comment type="caution">
    <text evidence="3">The sequence shown here is derived from an EMBL/GenBank/DDBJ whole genome shotgun (WGS) entry which is preliminary data.</text>
</comment>
<sequence>MSEKRPDPSFRGFTRRSAAPDMEDSPALTALRRLREDSVPEASASGKEAAGSHPDTTPTATKHLGDEPGDHAGALLDEEEDEDRYLPSRKELYPSNYAKITQWFYNILFLLFIGLLIALFLWGRHKMALEG</sequence>
<proteinExistence type="predicted"/>
<dbReference type="AlphaFoldDB" id="A0A3A3GN53"/>
<organism evidence="3 4">
    <name type="scientific">Paenibacillus thiaminolyticus</name>
    <name type="common">Bacillus thiaminolyticus</name>
    <dbReference type="NCBI Taxonomy" id="49283"/>
    <lineage>
        <taxon>Bacteria</taxon>
        <taxon>Bacillati</taxon>
        <taxon>Bacillota</taxon>
        <taxon>Bacilli</taxon>
        <taxon>Bacillales</taxon>
        <taxon>Paenibacillaceae</taxon>
        <taxon>Paenibacillus</taxon>
    </lineage>
</organism>
<dbReference type="EMBL" id="QYZD01000006">
    <property type="protein sequence ID" value="RJG24459.1"/>
    <property type="molecule type" value="Genomic_DNA"/>
</dbReference>
<evidence type="ECO:0000313" key="3">
    <source>
        <dbReference type="EMBL" id="RJG24459.1"/>
    </source>
</evidence>
<evidence type="ECO:0000256" key="1">
    <source>
        <dbReference type="SAM" id="MobiDB-lite"/>
    </source>
</evidence>
<protein>
    <submittedName>
        <fullName evidence="3">Uncharacterized protein</fullName>
    </submittedName>
</protein>
<feature type="region of interest" description="Disordered" evidence="1">
    <location>
        <begin position="1"/>
        <end position="81"/>
    </location>
</feature>
<keyword evidence="2" id="KW-1133">Transmembrane helix</keyword>
<evidence type="ECO:0000313" key="4">
    <source>
        <dbReference type="Proteomes" id="UP000266177"/>
    </source>
</evidence>